<name>A0A6C0U1L4_9GAMM</name>
<dbReference type="KEGG" id="kim:G3T16_11800"/>
<dbReference type="PANTHER" id="PTHR36302">
    <property type="entry name" value="BLR7088 PROTEIN"/>
    <property type="match status" value="1"/>
</dbReference>
<keyword evidence="3" id="KW-1185">Reference proteome</keyword>
<proteinExistence type="predicted"/>
<dbReference type="SUPFAM" id="SSF110087">
    <property type="entry name" value="DR1885-like metal-binding protein"/>
    <property type="match status" value="1"/>
</dbReference>
<evidence type="ECO:0000256" key="1">
    <source>
        <dbReference type="SAM" id="SignalP"/>
    </source>
</evidence>
<dbReference type="PANTHER" id="PTHR36302:SF1">
    <property type="entry name" value="COPPER CHAPERONE PCU(A)C"/>
    <property type="match status" value="1"/>
</dbReference>
<evidence type="ECO:0000313" key="2">
    <source>
        <dbReference type="EMBL" id="QIB66000.1"/>
    </source>
</evidence>
<protein>
    <submittedName>
        <fullName evidence="2">Copper chaperone PCu(A)C</fullName>
    </submittedName>
</protein>
<dbReference type="Pfam" id="PF04314">
    <property type="entry name" value="PCuAC"/>
    <property type="match status" value="1"/>
</dbReference>
<gene>
    <name evidence="2" type="ORF">G3T16_11800</name>
</gene>
<dbReference type="AlphaFoldDB" id="A0A6C0U1L4"/>
<dbReference type="EMBL" id="CP048711">
    <property type="protein sequence ID" value="QIB66000.1"/>
    <property type="molecule type" value="Genomic_DNA"/>
</dbReference>
<feature type="chain" id="PRO_5025435847" evidence="1">
    <location>
        <begin position="23"/>
        <end position="155"/>
    </location>
</feature>
<dbReference type="Gene3D" id="2.60.40.1890">
    <property type="entry name" value="PCu(A)C copper chaperone"/>
    <property type="match status" value="1"/>
</dbReference>
<dbReference type="RefSeq" id="WP_163495437.1">
    <property type="nucleotide sequence ID" value="NZ_CP048711.1"/>
</dbReference>
<reference evidence="2 3" key="1">
    <citation type="submission" date="2020-02" db="EMBL/GenBank/DDBJ databases">
        <title>Genome sequencing for Kineobactrum sp. M2.</title>
        <authorList>
            <person name="Park S.-J."/>
        </authorList>
    </citation>
    <scope>NUCLEOTIDE SEQUENCE [LARGE SCALE GENOMIC DNA]</scope>
    <source>
        <strain evidence="2 3">M2</strain>
    </source>
</reference>
<accession>A0A6C0U1L4</accession>
<keyword evidence="1" id="KW-0732">Signal</keyword>
<sequence length="155" mass="16402">MLAGIRPAAVVANLLLMAAAVAAEPSVTLHDAWVRALPPTQSNTAAYLTVHNSGTEPVVIDGARTALAGRVELHDSVTRDGMARMEQREAITVAAGEKLHFAPGGLHLMLLELEHMPAAGEELEICLRVAGEFLCTLAVTRKSGPAAEHDAHQHH</sequence>
<dbReference type="Proteomes" id="UP000477680">
    <property type="component" value="Chromosome"/>
</dbReference>
<evidence type="ECO:0000313" key="3">
    <source>
        <dbReference type="Proteomes" id="UP000477680"/>
    </source>
</evidence>
<dbReference type="InterPro" id="IPR036182">
    <property type="entry name" value="PCuAC_sf"/>
</dbReference>
<feature type="signal peptide" evidence="1">
    <location>
        <begin position="1"/>
        <end position="22"/>
    </location>
</feature>
<dbReference type="InterPro" id="IPR058248">
    <property type="entry name" value="Lxx211020-like"/>
</dbReference>
<dbReference type="InterPro" id="IPR007410">
    <property type="entry name" value="LpqE-like"/>
</dbReference>
<organism evidence="2 3">
    <name type="scientific">Kineobactrum salinum</name>
    <dbReference type="NCBI Taxonomy" id="2708301"/>
    <lineage>
        <taxon>Bacteria</taxon>
        <taxon>Pseudomonadati</taxon>
        <taxon>Pseudomonadota</taxon>
        <taxon>Gammaproteobacteria</taxon>
        <taxon>Cellvibrionales</taxon>
        <taxon>Halieaceae</taxon>
        <taxon>Kineobactrum</taxon>
    </lineage>
</organism>